<feature type="transmembrane region" description="Helical" evidence="1">
    <location>
        <begin position="12"/>
        <end position="33"/>
    </location>
</feature>
<keyword evidence="3" id="KW-1185">Reference proteome</keyword>
<keyword evidence="1" id="KW-1133">Transmembrane helix</keyword>
<dbReference type="OrthoDB" id="5363112at2"/>
<name>A0A1H7XV76_9BACT</name>
<gene>
    <name evidence="2" type="ORF">SAMN04489760_11264</name>
</gene>
<dbReference type="RefSeq" id="WP_093883509.1">
    <property type="nucleotide sequence ID" value="NZ_FOBS01000012.1"/>
</dbReference>
<feature type="transmembrane region" description="Helical" evidence="1">
    <location>
        <begin position="45"/>
        <end position="65"/>
    </location>
</feature>
<proteinExistence type="predicted"/>
<keyword evidence="1" id="KW-0472">Membrane</keyword>
<keyword evidence="1" id="KW-0812">Transmembrane</keyword>
<feature type="transmembrane region" description="Helical" evidence="1">
    <location>
        <begin position="72"/>
        <end position="91"/>
    </location>
</feature>
<evidence type="ECO:0000313" key="2">
    <source>
        <dbReference type="EMBL" id="SEM37786.1"/>
    </source>
</evidence>
<reference evidence="2 3" key="1">
    <citation type="submission" date="2016-10" db="EMBL/GenBank/DDBJ databases">
        <authorList>
            <person name="de Groot N.N."/>
        </authorList>
    </citation>
    <scope>NUCLEOTIDE SEQUENCE [LARGE SCALE GENOMIC DNA]</scope>
    <source>
        <strain evidence="2 3">DSM 8423</strain>
    </source>
</reference>
<dbReference type="EMBL" id="FOBS01000012">
    <property type="protein sequence ID" value="SEM37786.1"/>
    <property type="molecule type" value="Genomic_DNA"/>
</dbReference>
<dbReference type="AlphaFoldDB" id="A0A1H7XV76"/>
<accession>A0A1H7XV76</accession>
<organism evidence="2 3">
    <name type="scientific">Syntrophus gentianae</name>
    <dbReference type="NCBI Taxonomy" id="43775"/>
    <lineage>
        <taxon>Bacteria</taxon>
        <taxon>Pseudomonadati</taxon>
        <taxon>Thermodesulfobacteriota</taxon>
        <taxon>Syntrophia</taxon>
        <taxon>Syntrophales</taxon>
        <taxon>Syntrophaceae</taxon>
        <taxon>Syntrophus</taxon>
    </lineage>
</organism>
<evidence type="ECO:0000256" key="1">
    <source>
        <dbReference type="SAM" id="Phobius"/>
    </source>
</evidence>
<protein>
    <submittedName>
        <fullName evidence="2">Uncharacterized protein</fullName>
    </submittedName>
</protein>
<dbReference type="Proteomes" id="UP000198744">
    <property type="component" value="Unassembled WGS sequence"/>
</dbReference>
<sequence>MKRDIKLRKWATPLTIGAFALSAVTGILLFFKIHIGLVKPVHEWLSWLLVLGAIFHTIANHSFFMRYLAQPVGRGILIVFGLLICLSFFPLNNNGDRNPYAKMSNALSQSSLSAVAKIAHHEPEEAVNILRAKGIYPDSKDQTIQEIAAKNNSQPLRVLSLIF</sequence>
<evidence type="ECO:0000313" key="3">
    <source>
        <dbReference type="Proteomes" id="UP000198744"/>
    </source>
</evidence>